<evidence type="ECO:0000256" key="1">
    <source>
        <dbReference type="SAM" id="SignalP"/>
    </source>
</evidence>
<feature type="chain" id="PRO_5044843237" evidence="1">
    <location>
        <begin position="23"/>
        <end position="68"/>
    </location>
</feature>
<organism evidence="2 3">
    <name type="scientific">Klebsiella variicola</name>
    <dbReference type="NCBI Taxonomy" id="244366"/>
    <lineage>
        <taxon>Bacteria</taxon>
        <taxon>Pseudomonadati</taxon>
        <taxon>Pseudomonadota</taxon>
        <taxon>Gammaproteobacteria</taxon>
        <taxon>Enterobacterales</taxon>
        <taxon>Enterobacteriaceae</taxon>
        <taxon>Klebsiella/Raoultella group</taxon>
        <taxon>Klebsiella</taxon>
        <taxon>Klebsiella pneumoniae complex</taxon>
    </lineage>
</organism>
<dbReference type="Proteomes" id="UP000258928">
    <property type="component" value="Unassembled WGS sequence"/>
</dbReference>
<evidence type="ECO:0000313" key="2">
    <source>
        <dbReference type="EMBL" id="SXF99583.1"/>
    </source>
</evidence>
<sequence>MKTLTKLKMTVMGLLAAFAITAAPSDRSSERHEQVSPLIVLGTSQVSQATYDTFLPVLMNDIIHSRDE</sequence>
<reference evidence="2 3" key="1">
    <citation type="submission" date="2018-08" db="EMBL/GenBank/DDBJ databases">
        <authorList>
            <consortium name="Pathogen Informatics"/>
        </authorList>
    </citation>
    <scope>NUCLEOTIDE SEQUENCE [LARGE SCALE GENOMIC DNA]</scope>
    <source>
        <strain evidence="2 3">EuSCAPE_TR218</strain>
    </source>
</reference>
<evidence type="ECO:0000313" key="3">
    <source>
        <dbReference type="Proteomes" id="UP000258928"/>
    </source>
</evidence>
<keyword evidence="1" id="KW-0732">Signal</keyword>
<dbReference type="RefSeq" id="WP_117268421.1">
    <property type="nucleotide sequence ID" value="NZ_UKAS01000048.1"/>
</dbReference>
<gene>
    <name evidence="2" type="ORF">SAMEA3729809_05564</name>
</gene>
<dbReference type="AlphaFoldDB" id="A0ABD7PED9"/>
<protein>
    <submittedName>
        <fullName evidence="2">Uncharacterized protein</fullName>
    </submittedName>
</protein>
<feature type="signal peptide" evidence="1">
    <location>
        <begin position="1"/>
        <end position="22"/>
    </location>
</feature>
<accession>A0ABD7PED9</accession>
<dbReference type="EMBL" id="UKAS01000048">
    <property type="protein sequence ID" value="SXF99583.1"/>
    <property type="molecule type" value="Genomic_DNA"/>
</dbReference>
<proteinExistence type="predicted"/>
<name>A0ABD7PED9_KLEVA</name>
<comment type="caution">
    <text evidence="2">The sequence shown here is derived from an EMBL/GenBank/DDBJ whole genome shotgun (WGS) entry which is preliminary data.</text>
</comment>